<dbReference type="AlphaFoldDB" id="A0A9P3G8Z6"/>
<keyword evidence="3" id="KW-1185">Reference proteome</keyword>
<comment type="caution">
    <text evidence="2">The sequence shown here is derived from an EMBL/GenBank/DDBJ whole genome shotgun (WGS) entry which is preliminary data.</text>
</comment>
<dbReference type="Proteomes" id="UP000703269">
    <property type="component" value="Unassembled WGS sequence"/>
</dbReference>
<protein>
    <submittedName>
        <fullName evidence="2">Uncharacterized protein</fullName>
    </submittedName>
</protein>
<evidence type="ECO:0000313" key="2">
    <source>
        <dbReference type="EMBL" id="GJE90486.1"/>
    </source>
</evidence>
<evidence type="ECO:0000256" key="1">
    <source>
        <dbReference type="SAM" id="SignalP"/>
    </source>
</evidence>
<accession>A0A9P3G8Z6</accession>
<keyword evidence="1" id="KW-0732">Signal</keyword>
<dbReference type="EMBL" id="BPQB01000017">
    <property type="protein sequence ID" value="GJE90486.1"/>
    <property type="molecule type" value="Genomic_DNA"/>
</dbReference>
<evidence type="ECO:0000313" key="3">
    <source>
        <dbReference type="Proteomes" id="UP000703269"/>
    </source>
</evidence>
<dbReference type="OrthoDB" id="5374756at2759"/>
<sequence length="301" mass="32516">MRFNTGFLLLASTLAFASHAFALSVHVPDRIAAAPPATSSINSARREVVAFTHENAVMAPHDVELVRRVGWTYKENKTLLLAVIAKNAYVINATCQTGNIYTCAIGVTYSVFAFFFASWLWADRRAELADSASPTFVFGPTPALTLRQRVEAELPARQWHYLGHVAHGGVNHTVHYYNHGNGFHQMQAKTVPFANGTLGARDEDNDGGFVGDYYWASDNEAPYDAFGSSADSTSYFASNAAGYMLGSAGAVSACAGFTDSVGPLDNGILAYGWNNQPYQWEDGQMEAIFGTCQGMLGDGPL</sequence>
<reference evidence="2 3" key="1">
    <citation type="submission" date="2021-08" db="EMBL/GenBank/DDBJ databases">
        <title>Draft Genome Sequence of Phanerochaete sordida strain YK-624.</title>
        <authorList>
            <person name="Mori T."/>
            <person name="Dohra H."/>
            <person name="Suzuki T."/>
            <person name="Kawagishi H."/>
            <person name="Hirai H."/>
        </authorList>
    </citation>
    <scope>NUCLEOTIDE SEQUENCE [LARGE SCALE GENOMIC DNA]</scope>
    <source>
        <strain evidence="2 3">YK-624</strain>
    </source>
</reference>
<name>A0A9P3G8Z6_9APHY</name>
<feature type="chain" id="PRO_5040271215" evidence="1">
    <location>
        <begin position="23"/>
        <end position="301"/>
    </location>
</feature>
<proteinExistence type="predicted"/>
<organism evidence="2 3">
    <name type="scientific">Phanerochaete sordida</name>
    <dbReference type="NCBI Taxonomy" id="48140"/>
    <lineage>
        <taxon>Eukaryota</taxon>
        <taxon>Fungi</taxon>
        <taxon>Dikarya</taxon>
        <taxon>Basidiomycota</taxon>
        <taxon>Agaricomycotina</taxon>
        <taxon>Agaricomycetes</taxon>
        <taxon>Polyporales</taxon>
        <taxon>Phanerochaetaceae</taxon>
        <taxon>Phanerochaete</taxon>
    </lineage>
</organism>
<gene>
    <name evidence="2" type="ORF">PsYK624_066240</name>
</gene>
<feature type="signal peptide" evidence="1">
    <location>
        <begin position="1"/>
        <end position="22"/>
    </location>
</feature>